<evidence type="ECO:0000256" key="3">
    <source>
        <dbReference type="ARBA" id="ARBA00022448"/>
    </source>
</evidence>
<dbReference type="NCBIfam" id="NF007739">
    <property type="entry name" value="PRK10419.1"/>
    <property type="match status" value="2"/>
</dbReference>
<dbReference type="PROSITE" id="PS00211">
    <property type="entry name" value="ABC_TRANSPORTER_1"/>
    <property type="match status" value="2"/>
</dbReference>
<proteinExistence type="inferred from homology"/>
<keyword evidence="7" id="KW-0472">Membrane</keyword>
<keyword evidence="6 9" id="KW-0067">ATP-binding</keyword>
<dbReference type="InterPro" id="IPR003593">
    <property type="entry name" value="AAA+_ATPase"/>
</dbReference>
<protein>
    <submittedName>
        <fullName evidence="9">Peptide/nickel transport system ATP-binding protein</fullName>
    </submittedName>
</protein>
<dbReference type="InterPro" id="IPR003439">
    <property type="entry name" value="ABC_transporter-like_ATP-bd"/>
</dbReference>
<dbReference type="InterPro" id="IPR050388">
    <property type="entry name" value="ABC_Ni/Peptide_Import"/>
</dbReference>
<dbReference type="InterPro" id="IPR013563">
    <property type="entry name" value="Oligopep_ABC_C"/>
</dbReference>
<gene>
    <name evidence="9" type="ORF">FHS48_003577</name>
</gene>
<dbReference type="GO" id="GO:0016887">
    <property type="term" value="F:ATP hydrolysis activity"/>
    <property type="evidence" value="ECO:0007669"/>
    <property type="project" value="InterPro"/>
</dbReference>
<evidence type="ECO:0000256" key="4">
    <source>
        <dbReference type="ARBA" id="ARBA00022475"/>
    </source>
</evidence>
<dbReference type="EMBL" id="JACIIX010000017">
    <property type="protein sequence ID" value="MBB6212129.1"/>
    <property type="molecule type" value="Genomic_DNA"/>
</dbReference>
<dbReference type="AlphaFoldDB" id="A0A7W9ZKY0"/>
<reference evidence="9 10" key="1">
    <citation type="submission" date="2020-08" db="EMBL/GenBank/DDBJ databases">
        <title>Genomic Encyclopedia of Type Strains, Phase IV (KMG-IV): sequencing the most valuable type-strain genomes for metagenomic binning, comparative biology and taxonomic classification.</title>
        <authorList>
            <person name="Goeker M."/>
        </authorList>
    </citation>
    <scope>NUCLEOTIDE SEQUENCE [LARGE SCALE GENOMIC DNA]</scope>
    <source>
        <strain evidence="9 10">DSM 11590</strain>
    </source>
</reference>
<name>A0A7W9ZKY0_NOVIT</name>
<evidence type="ECO:0000313" key="10">
    <source>
        <dbReference type="Proteomes" id="UP000544872"/>
    </source>
</evidence>
<dbReference type="GO" id="GO:0005886">
    <property type="term" value="C:plasma membrane"/>
    <property type="evidence" value="ECO:0007669"/>
    <property type="project" value="UniProtKB-SubCell"/>
</dbReference>
<dbReference type="Pfam" id="PF00005">
    <property type="entry name" value="ABC_tran"/>
    <property type="match status" value="2"/>
</dbReference>
<evidence type="ECO:0000256" key="5">
    <source>
        <dbReference type="ARBA" id="ARBA00022741"/>
    </source>
</evidence>
<comment type="similarity">
    <text evidence="2">Belongs to the ABC transporter superfamily.</text>
</comment>
<comment type="caution">
    <text evidence="9">The sequence shown here is derived from an EMBL/GenBank/DDBJ whole genome shotgun (WGS) entry which is preliminary data.</text>
</comment>
<feature type="domain" description="ABC transporter" evidence="8">
    <location>
        <begin position="275"/>
        <end position="522"/>
    </location>
</feature>
<dbReference type="SUPFAM" id="SSF52540">
    <property type="entry name" value="P-loop containing nucleoside triphosphate hydrolases"/>
    <property type="match status" value="2"/>
</dbReference>
<keyword evidence="3" id="KW-0813">Transport</keyword>
<feature type="domain" description="ABC transporter" evidence="8">
    <location>
        <begin position="5"/>
        <end position="255"/>
    </location>
</feature>
<dbReference type="GO" id="GO:0005524">
    <property type="term" value="F:ATP binding"/>
    <property type="evidence" value="ECO:0007669"/>
    <property type="project" value="UniProtKB-KW"/>
</dbReference>
<dbReference type="Proteomes" id="UP000544872">
    <property type="component" value="Unassembled WGS sequence"/>
</dbReference>
<dbReference type="Pfam" id="PF08352">
    <property type="entry name" value="oligo_HPY"/>
    <property type="match status" value="2"/>
</dbReference>
<evidence type="ECO:0000256" key="7">
    <source>
        <dbReference type="ARBA" id="ARBA00023136"/>
    </source>
</evidence>
<accession>A0A7W9ZKY0</accession>
<dbReference type="GO" id="GO:0055085">
    <property type="term" value="P:transmembrane transport"/>
    <property type="evidence" value="ECO:0007669"/>
    <property type="project" value="UniProtKB-ARBA"/>
</dbReference>
<evidence type="ECO:0000256" key="6">
    <source>
        <dbReference type="ARBA" id="ARBA00022840"/>
    </source>
</evidence>
<dbReference type="CDD" id="cd03257">
    <property type="entry name" value="ABC_NikE_OppD_transporters"/>
    <property type="match status" value="2"/>
</dbReference>
<dbReference type="Gene3D" id="3.40.50.300">
    <property type="entry name" value="P-loop containing nucleotide triphosphate hydrolases"/>
    <property type="match status" value="2"/>
</dbReference>
<dbReference type="NCBIfam" id="NF008453">
    <property type="entry name" value="PRK11308.1"/>
    <property type="match status" value="2"/>
</dbReference>
<evidence type="ECO:0000259" key="8">
    <source>
        <dbReference type="PROSITE" id="PS50893"/>
    </source>
</evidence>
<organism evidence="9 10">
    <name type="scientific">Novispirillum itersonii</name>
    <name type="common">Aquaspirillum itersonii</name>
    <dbReference type="NCBI Taxonomy" id="189"/>
    <lineage>
        <taxon>Bacteria</taxon>
        <taxon>Pseudomonadati</taxon>
        <taxon>Pseudomonadota</taxon>
        <taxon>Alphaproteobacteria</taxon>
        <taxon>Rhodospirillales</taxon>
        <taxon>Novispirillaceae</taxon>
        <taxon>Novispirillum</taxon>
    </lineage>
</organism>
<dbReference type="InterPro" id="IPR027417">
    <property type="entry name" value="P-loop_NTPase"/>
</dbReference>
<keyword evidence="4" id="KW-1003">Cell membrane</keyword>
<keyword evidence="10" id="KW-1185">Reference proteome</keyword>
<dbReference type="PANTHER" id="PTHR43297:SF2">
    <property type="entry name" value="DIPEPTIDE TRANSPORT ATP-BINDING PROTEIN DPPD"/>
    <property type="match status" value="1"/>
</dbReference>
<dbReference type="SMART" id="SM00382">
    <property type="entry name" value="AAA"/>
    <property type="match status" value="2"/>
</dbReference>
<dbReference type="GO" id="GO:0015833">
    <property type="term" value="P:peptide transport"/>
    <property type="evidence" value="ECO:0007669"/>
    <property type="project" value="InterPro"/>
</dbReference>
<dbReference type="PROSITE" id="PS50893">
    <property type="entry name" value="ABC_TRANSPORTER_2"/>
    <property type="match status" value="2"/>
</dbReference>
<dbReference type="RefSeq" id="WP_184265531.1">
    <property type="nucleotide sequence ID" value="NZ_JACIIX010000017.1"/>
</dbReference>
<evidence type="ECO:0000256" key="2">
    <source>
        <dbReference type="ARBA" id="ARBA00005417"/>
    </source>
</evidence>
<dbReference type="InterPro" id="IPR017871">
    <property type="entry name" value="ABC_transporter-like_CS"/>
</dbReference>
<comment type="subcellular location">
    <subcellularLocation>
        <location evidence="1">Cell inner membrane</location>
        <topology evidence="1">Peripheral membrane protein</topology>
    </subcellularLocation>
</comment>
<sequence>MSLRLAIDGLSVALPKSADRPLALDSVSLTLSSNEILCLVGESGSGKSTAGRAVMRLLPPSVRIAAGKILLDGQNLPDLPEAEMRTVRGARIGMIFQEPMTALNPLRTIGDQVGEVFRVHTTLTRAEIAERVQTLLTEVLIPDPVAAAKAYPHELSGGQRQRAMIAMALALEPAVLIADEPTTALDVTTQAQILKLIRDLQRRHGTAVLFITHDFGVVAEIADRVAVMQAGRIVEQGPAEEVLNRPQHPYTRSLIAAVPPLAPADRPRPDGAVQLTVQDLVKTYGRKGFFGTGRVTHAVRGVSLELRRGATLGIVGESGSGKSTLARCLARLIPADGGSLRLDGLDLRTLSGREWRRESRRMQMVFQDPFGSLNPRRRVGDLVAQGLTVRGLSRSAALEKARELFGLVGLDPQAITRFPHEFSGGQRQRIGLARALALEPEILIADEPVSALDVSVQAQVLDLLESLRQRLHLSVLFITHDLRVAAQVADDLIVMKSGEVVETGPAAQILADPQHPYTQALVAAVPGRHWMPPAVATPPEYAPL</sequence>
<keyword evidence="5" id="KW-0547">Nucleotide-binding</keyword>
<evidence type="ECO:0000256" key="1">
    <source>
        <dbReference type="ARBA" id="ARBA00004417"/>
    </source>
</evidence>
<evidence type="ECO:0000313" key="9">
    <source>
        <dbReference type="EMBL" id="MBB6212129.1"/>
    </source>
</evidence>
<dbReference type="PANTHER" id="PTHR43297">
    <property type="entry name" value="OLIGOPEPTIDE TRANSPORT ATP-BINDING PROTEIN APPD"/>
    <property type="match status" value="1"/>
</dbReference>
<dbReference type="FunFam" id="3.40.50.300:FF:000016">
    <property type="entry name" value="Oligopeptide ABC transporter ATP-binding component"/>
    <property type="match status" value="1"/>
</dbReference>